<keyword evidence="3" id="KW-1185">Reference proteome</keyword>
<feature type="transmembrane region" description="Helical" evidence="1">
    <location>
        <begin position="7"/>
        <end position="29"/>
    </location>
</feature>
<dbReference type="Proteomes" id="UP000316855">
    <property type="component" value="Chromosome"/>
</dbReference>
<gene>
    <name evidence="2" type="ORF">Pan161_60210</name>
</gene>
<feature type="transmembrane region" description="Helical" evidence="1">
    <location>
        <begin position="35"/>
        <end position="58"/>
    </location>
</feature>
<dbReference type="EMBL" id="CP036343">
    <property type="protein sequence ID" value="QDT94325.1"/>
    <property type="molecule type" value="Genomic_DNA"/>
</dbReference>
<dbReference type="AlphaFoldDB" id="A0A517VMX1"/>
<feature type="transmembrane region" description="Helical" evidence="1">
    <location>
        <begin position="273"/>
        <end position="294"/>
    </location>
</feature>
<sequence length="307" mass="34625">MIGVIELLILVVVVPVIILVVVAVVRYLSQQKVSLLLTLGGLAVMGFFFLALLGIYYARLGSTSATRIVQEATAVSPQDVEYPVRLEPKMKGIQAEFPRAVGQERIAENQPLVAPKPFASQKMDHLELKVTASQQMDAELPEWVVEGVKSAVLQENNLINNSRPVFQSGLFATREEALQDALSKARQQMQTNLMMREPWLKSNVWELNSDLFRQTAYRRPYFQTVEHDFGDVLKSGESFKQNMFRAYVEIENTPVVRHQFLTRWKQNIGNERSLWLGGVFGLITLVCVGVAVYLRTESDQATIQSSH</sequence>
<evidence type="ECO:0000313" key="2">
    <source>
        <dbReference type="EMBL" id="QDT94325.1"/>
    </source>
</evidence>
<proteinExistence type="predicted"/>
<keyword evidence="1" id="KW-1133">Transmembrane helix</keyword>
<protein>
    <submittedName>
        <fullName evidence="2">Uncharacterized protein</fullName>
    </submittedName>
</protein>
<reference evidence="2 3" key="1">
    <citation type="submission" date="2019-02" db="EMBL/GenBank/DDBJ databases">
        <title>Deep-cultivation of Planctomycetes and their phenomic and genomic characterization uncovers novel biology.</title>
        <authorList>
            <person name="Wiegand S."/>
            <person name="Jogler M."/>
            <person name="Boedeker C."/>
            <person name="Pinto D."/>
            <person name="Vollmers J."/>
            <person name="Rivas-Marin E."/>
            <person name="Kohn T."/>
            <person name="Peeters S.H."/>
            <person name="Heuer A."/>
            <person name="Rast P."/>
            <person name="Oberbeckmann S."/>
            <person name="Bunk B."/>
            <person name="Jeske O."/>
            <person name="Meyerdierks A."/>
            <person name="Storesund J.E."/>
            <person name="Kallscheuer N."/>
            <person name="Luecker S."/>
            <person name="Lage O.M."/>
            <person name="Pohl T."/>
            <person name="Merkel B.J."/>
            <person name="Hornburger P."/>
            <person name="Mueller R.-W."/>
            <person name="Bruemmer F."/>
            <person name="Labrenz M."/>
            <person name="Spormann A.M."/>
            <person name="Op den Camp H."/>
            <person name="Overmann J."/>
            <person name="Amann R."/>
            <person name="Jetten M.S.M."/>
            <person name="Mascher T."/>
            <person name="Medema M.H."/>
            <person name="Devos D.P."/>
            <person name="Kaster A.-K."/>
            <person name="Ovreas L."/>
            <person name="Rohde M."/>
            <person name="Galperin M.Y."/>
            <person name="Jogler C."/>
        </authorList>
    </citation>
    <scope>NUCLEOTIDE SEQUENCE [LARGE SCALE GENOMIC DNA]</scope>
    <source>
        <strain evidence="2 3">Pan161</strain>
    </source>
</reference>
<keyword evidence="1" id="KW-0812">Transmembrane</keyword>
<dbReference type="KEGG" id="gax:Pan161_60210"/>
<organism evidence="2 3">
    <name type="scientific">Gimesia algae</name>
    <dbReference type="NCBI Taxonomy" id="2527971"/>
    <lineage>
        <taxon>Bacteria</taxon>
        <taxon>Pseudomonadati</taxon>
        <taxon>Planctomycetota</taxon>
        <taxon>Planctomycetia</taxon>
        <taxon>Planctomycetales</taxon>
        <taxon>Planctomycetaceae</taxon>
        <taxon>Gimesia</taxon>
    </lineage>
</organism>
<accession>A0A517VMX1</accession>
<evidence type="ECO:0000256" key="1">
    <source>
        <dbReference type="SAM" id="Phobius"/>
    </source>
</evidence>
<name>A0A517VMX1_9PLAN</name>
<evidence type="ECO:0000313" key="3">
    <source>
        <dbReference type="Proteomes" id="UP000316855"/>
    </source>
</evidence>
<keyword evidence="1" id="KW-0472">Membrane</keyword>